<dbReference type="InterPro" id="IPR015943">
    <property type="entry name" value="WD40/YVTN_repeat-like_dom_sf"/>
</dbReference>
<evidence type="ECO:0000313" key="3">
    <source>
        <dbReference type="EMBL" id="KFE67746.1"/>
    </source>
</evidence>
<dbReference type="SMART" id="SM00564">
    <property type="entry name" value="PQQ"/>
    <property type="match status" value="6"/>
</dbReference>
<evidence type="ECO:0000313" key="4">
    <source>
        <dbReference type="Proteomes" id="UP000028725"/>
    </source>
</evidence>
<feature type="domain" description="Pyrrolo-quinoline quinone repeat" evidence="2">
    <location>
        <begin position="191"/>
        <end position="256"/>
    </location>
</feature>
<dbReference type="Gene3D" id="2.130.10.10">
    <property type="entry name" value="YVTN repeat-like/Quinoprotein amine dehydrogenase"/>
    <property type="match status" value="1"/>
</dbReference>
<dbReference type="PANTHER" id="PTHR34512:SF30">
    <property type="entry name" value="OUTER MEMBRANE PROTEIN ASSEMBLY FACTOR BAMB"/>
    <property type="match status" value="1"/>
</dbReference>
<organism evidence="3 4">
    <name type="scientific">Hyalangium minutum</name>
    <dbReference type="NCBI Taxonomy" id="394096"/>
    <lineage>
        <taxon>Bacteria</taxon>
        <taxon>Pseudomonadati</taxon>
        <taxon>Myxococcota</taxon>
        <taxon>Myxococcia</taxon>
        <taxon>Myxococcales</taxon>
        <taxon>Cystobacterineae</taxon>
        <taxon>Archangiaceae</taxon>
        <taxon>Hyalangium</taxon>
    </lineage>
</organism>
<accession>A0A085WJ83</accession>
<feature type="domain" description="Pyrrolo-quinoline quinone repeat" evidence="2">
    <location>
        <begin position="38"/>
        <end position="181"/>
    </location>
</feature>
<sequence>MGCKRGPERVFEFSTDASSRAGLVGLEDGVLVSNEAGALVRLNRKGEPVWRVKLGQEVAGRPAVVGDSVLAGTVGGELVRLGLADGTERWRLTGEPPVMTGLVADEASVYVLGPDGAVRAHAMDTGQVKWRRPAPKPEETHLEPGQRLPAPELAGGVLAVSLGEAGLVGLSVENGEVRWRRLMGPVLGMTREGDTLYVSTRTGKTAAVGMTDGALRWEQSPAPVLTSPPTFVQGVLWVGATEPPQLLAVSPSNGKRLSSIPLPSPLVTQLAVHGEELVVPTSGREGLVLTLKRQGGAPVLTLRTDTPMRTQPVVLGDQLFVLGLDGRVLSWSLRPPEP</sequence>
<reference evidence="3 4" key="1">
    <citation type="submission" date="2014-04" db="EMBL/GenBank/DDBJ databases">
        <title>Genome assembly of Hyalangium minutum DSM 14724.</title>
        <authorList>
            <person name="Sharma G."/>
            <person name="Subramanian S."/>
        </authorList>
    </citation>
    <scope>NUCLEOTIDE SEQUENCE [LARGE SCALE GENOMIC DNA]</scope>
    <source>
        <strain evidence="3 4">DSM 14724</strain>
    </source>
</reference>
<feature type="compositionally biased region" description="Basic and acidic residues" evidence="1">
    <location>
        <begin position="135"/>
        <end position="144"/>
    </location>
</feature>
<dbReference type="RefSeq" id="WP_240486789.1">
    <property type="nucleotide sequence ID" value="NZ_JMCB01000007.1"/>
</dbReference>
<dbReference type="InterPro" id="IPR018391">
    <property type="entry name" value="PQQ_b-propeller_rpt"/>
</dbReference>
<dbReference type="PANTHER" id="PTHR34512">
    <property type="entry name" value="CELL SURFACE PROTEIN"/>
    <property type="match status" value="1"/>
</dbReference>
<dbReference type="Proteomes" id="UP000028725">
    <property type="component" value="Unassembled WGS sequence"/>
</dbReference>
<keyword evidence="4" id="KW-1185">Reference proteome</keyword>
<gene>
    <name evidence="3" type="ORF">DB31_8229</name>
</gene>
<feature type="region of interest" description="Disordered" evidence="1">
    <location>
        <begin position="130"/>
        <end position="149"/>
    </location>
</feature>
<dbReference type="InterPro" id="IPR011047">
    <property type="entry name" value="Quinoprotein_ADH-like_sf"/>
</dbReference>
<dbReference type="InterPro" id="IPR002372">
    <property type="entry name" value="PQQ_rpt_dom"/>
</dbReference>
<dbReference type="Pfam" id="PF13360">
    <property type="entry name" value="PQQ_2"/>
    <property type="match status" value="2"/>
</dbReference>
<comment type="caution">
    <text evidence="3">The sequence shown here is derived from an EMBL/GenBank/DDBJ whole genome shotgun (WGS) entry which is preliminary data.</text>
</comment>
<protein>
    <submittedName>
        <fullName evidence="3">Outer membrane protein YfgL</fullName>
    </submittedName>
</protein>
<evidence type="ECO:0000256" key="1">
    <source>
        <dbReference type="SAM" id="MobiDB-lite"/>
    </source>
</evidence>
<dbReference type="EMBL" id="JMCB01000007">
    <property type="protein sequence ID" value="KFE67746.1"/>
    <property type="molecule type" value="Genomic_DNA"/>
</dbReference>
<dbReference type="AlphaFoldDB" id="A0A085WJ83"/>
<proteinExistence type="predicted"/>
<name>A0A085WJ83_9BACT</name>
<dbReference type="SUPFAM" id="SSF50998">
    <property type="entry name" value="Quinoprotein alcohol dehydrogenase-like"/>
    <property type="match status" value="1"/>
</dbReference>
<dbReference type="STRING" id="394096.DB31_8229"/>
<evidence type="ECO:0000259" key="2">
    <source>
        <dbReference type="Pfam" id="PF13360"/>
    </source>
</evidence>